<dbReference type="EMBL" id="LC490351">
    <property type="protein sequence ID" value="BBL86290.1"/>
    <property type="molecule type" value="Genomic_DNA"/>
</dbReference>
<keyword evidence="9" id="KW-1185">Reference proteome</keyword>
<dbReference type="InterPro" id="IPR000887">
    <property type="entry name" value="Aldlse_KDPG_KHG"/>
</dbReference>
<dbReference type="EMBL" id="KX897545">
    <property type="protein sequence ID" value="APP88311.1"/>
    <property type="molecule type" value="Genomic_DNA"/>
</dbReference>
<dbReference type="Proteomes" id="UP000503178">
    <property type="component" value="Chromatophore Pltd"/>
</dbReference>
<gene>
    <name evidence="8" type="primary">MYN1_Chr_472</name>
    <name evidence="6" type="ORF">PCKR_532</name>
    <name evidence="7" type="ORF">PFK_532</name>
    <name evidence="8" type="ORF">PMYN1_Chma481</name>
</gene>
<dbReference type="InterPro" id="IPR013785">
    <property type="entry name" value="Aldolase_TIM"/>
</dbReference>
<dbReference type="Pfam" id="PF01081">
    <property type="entry name" value="Aldolase"/>
    <property type="match status" value="1"/>
</dbReference>
<dbReference type="GO" id="GO:0016829">
    <property type="term" value="F:lyase activity"/>
    <property type="evidence" value="ECO:0007669"/>
    <property type="project" value="UniProtKB-KW"/>
</dbReference>
<organism evidence="6">
    <name type="scientific">Paulinella micropora</name>
    <dbReference type="NCBI Taxonomy" id="1928728"/>
    <lineage>
        <taxon>Eukaryota</taxon>
        <taxon>Sar</taxon>
        <taxon>Rhizaria</taxon>
        <taxon>Cercozoa</taxon>
        <taxon>Imbricatea</taxon>
        <taxon>Silicofilosea</taxon>
        <taxon>Euglyphida</taxon>
        <taxon>Paulinellidae</taxon>
        <taxon>Paulinella</taxon>
    </lineage>
</organism>
<dbReference type="PROSITE" id="PS00160">
    <property type="entry name" value="ALDOLASE_KDPG_KHG_2"/>
    <property type="match status" value="1"/>
</dbReference>
<geneLocation type="plastid" evidence="6"/>
<dbReference type="InterPro" id="IPR031338">
    <property type="entry name" value="KDPG/KHG_AS_2"/>
</dbReference>
<evidence type="ECO:0000256" key="5">
    <source>
        <dbReference type="ARBA" id="ARBA00023277"/>
    </source>
</evidence>
<evidence type="ECO:0000256" key="3">
    <source>
        <dbReference type="ARBA" id="ARBA00011233"/>
    </source>
</evidence>
<accession>A0A1L5YC81</accession>
<dbReference type="PANTHER" id="PTHR30246">
    <property type="entry name" value="2-KETO-3-DEOXY-6-PHOSPHOGLUCONATE ALDOLASE"/>
    <property type="match status" value="1"/>
</dbReference>
<dbReference type="SUPFAM" id="SSF51569">
    <property type="entry name" value="Aldolase"/>
    <property type="match status" value="1"/>
</dbReference>
<reference evidence="8 9" key="2">
    <citation type="submission" date="2019-06" db="EMBL/GenBank/DDBJ databases">
        <title>A hidden player of endosymbiotic evolution: DNA virus triggered massive gene transfer.</title>
        <authorList>
            <person name="Matsuo M."/>
            <person name="Katahata A."/>
            <person name="Tachikawa M."/>
            <person name="Minakuchi Y."/>
            <person name="Noguchi H."/>
            <person name="Toyoda A."/>
            <person name="Fujiyama A."/>
            <person name="Suzuki Y."/>
            <person name="Satoh S."/>
            <person name="Nakayama T."/>
            <person name="Kamikawa R."/>
            <person name="Nomura M."/>
            <person name="Inagaki Y."/>
            <person name="Ishida K."/>
            <person name="Obokata J."/>
        </authorList>
    </citation>
    <scope>NUCLEOTIDE SEQUENCE [LARGE SCALE GENOMIC DNA]</scope>
    <source>
        <strain evidence="8 9">MYN1</strain>
    </source>
</reference>
<evidence type="ECO:0000256" key="4">
    <source>
        <dbReference type="ARBA" id="ARBA00023239"/>
    </source>
</evidence>
<dbReference type="EMBL" id="KY124271">
    <property type="protein sequence ID" value="AQX45078.1"/>
    <property type="molecule type" value="Genomic_DNA"/>
</dbReference>
<dbReference type="CDD" id="cd00452">
    <property type="entry name" value="KDPG_aldolase"/>
    <property type="match status" value="1"/>
</dbReference>
<comment type="subunit">
    <text evidence="3">Homotrimer.</text>
</comment>
<comment type="pathway">
    <text evidence="1">Carbohydrate acid metabolism.</text>
</comment>
<keyword evidence="6" id="KW-0934">Plastid</keyword>
<sequence length="218" mass="24641">MLNYRNINEFAINPEELISSLRQQPILIVIRPTDFQAADRQIARLHAAGFRHIEIAWTPNQIWENWAYHWQEKFPSLYFGAASITCLQGLEAAHRVGFHYSVSPILNETLLSRSRQLNMLLIPGVFSPTEVHKSIQLGCKMIKLFPAQFLGPYYWRQLSAPLGPLPFCLASGGIQIRDVPLWLSAGVNAIALGQQSLDSYMPEMFAVNGDCTNMANIR</sequence>
<comment type="similarity">
    <text evidence="2">Belongs to the KHG/KDPG aldolase family.</text>
</comment>
<evidence type="ECO:0000313" key="8">
    <source>
        <dbReference type="EMBL" id="BBL86290.1"/>
    </source>
</evidence>
<dbReference type="Gene3D" id="3.20.20.70">
    <property type="entry name" value="Aldolase class I"/>
    <property type="match status" value="1"/>
</dbReference>
<protein>
    <submittedName>
        <fullName evidence="8">4-Hydroxy-2-oxoglutarate aldolase</fullName>
    </submittedName>
</protein>
<evidence type="ECO:0000256" key="1">
    <source>
        <dbReference type="ARBA" id="ARBA00004761"/>
    </source>
</evidence>
<evidence type="ECO:0000256" key="2">
    <source>
        <dbReference type="ARBA" id="ARBA00006906"/>
    </source>
</evidence>
<evidence type="ECO:0000313" key="9">
    <source>
        <dbReference type="Proteomes" id="UP000503178"/>
    </source>
</evidence>
<name>A0A1L5YC81_9EUKA</name>
<reference evidence="6" key="1">
    <citation type="journal article" date="2017" name="Protist">
        <title>Diversity of the Photosynthetic Paulinella Species, with the Description of Paulinella micropora sp. nov. and the Chromatophore Genome Sequence for strain KR01.</title>
        <authorList>
            <person name="Lhee D."/>
            <person name="Yang E.C."/>
            <person name="Kim J.I."/>
            <person name="Nakayama T."/>
            <person name="Zuccarello G."/>
            <person name="Andersen R.A."/>
            <person name="Yoon H.S."/>
        </authorList>
    </citation>
    <scope>NUCLEOTIDE SEQUENCE</scope>
    <source>
        <strain evidence="7">FK01</strain>
        <strain evidence="6">KR01</strain>
    </source>
</reference>
<proteinExistence type="inferred from homology"/>
<evidence type="ECO:0000313" key="7">
    <source>
        <dbReference type="EMBL" id="AQX45078.1"/>
    </source>
</evidence>
<dbReference type="AlphaFoldDB" id="A0A1L5YC81"/>
<keyword evidence="5" id="KW-0119">Carbohydrate metabolism</keyword>
<keyword evidence="4" id="KW-0456">Lyase</keyword>
<dbReference type="PANTHER" id="PTHR30246:SF1">
    <property type="entry name" value="2-DEHYDRO-3-DEOXY-6-PHOSPHOGALACTONATE ALDOLASE-RELATED"/>
    <property type="match status" value="1"/>
</dbReference>
<evidence type="ECO:0000313" key="6">
    <source>
        <dbReference type="EMBL" id="APP88311.1"/>
    </source>
</evidence>